<keyword evidence="2" id="KW-1185">Reference proteome</keyword>
<dbReference type="OrthoDB" id="2347770at2759"/>
<proteinExistence type="predicted"/>
<reference evidence="1" key="1">
    <citation type="journal article" date="2020" name="Fungal Divers.">
        <title>Resolving the Mortierellaceae phylogeny through synthesis of multi-gene phylogenetics and phylogenomics.</title>
        <authorList>
            <person name="Vandepol N."/>
            <person name="Liber J."/>
            <person name="Desiro A."/>
            <person name="Na H."/>
            <person name="Kennedy M."/>
            <person name="Barry K."/>
            <person name="Grigoriev I.V."/>
            <person name="Miller A.N."/>
            <person name="O'Donnell K."/>
            <person name="Stajich J.E."/>
            <person name="Bonito G."/>
        </authorList>
    </citation>
    <scope>NUCLEOTIDE SEQUENCE</scope>
    <source>
        <strain evidence="1">NRRL 6426</strain>
    </source>
</reference>
<dbReference type="Proteomes" id="UP000748756">
    <property type="component" value="Unassembled WGS sequence"/>
</dbReference>
<evidence type="ECO:0000313" key="2">
    <source>
        <dbReference type="Proteomes" id="UP000748756"/>
    </source>
</evidence>
<accession>A0A9P5VEL3</accession>
<protein>
    <submittedName>
        <fullName evidence="1">Uncharacterized protein</fullName>
    </submittedName>
</protein>
<organism evidence="1 2">
    <name type="scientific">Linnemannia schmuckeri</name>
    <dbReference type="NCBI Taxonomy" id="64567"/>
    <lineage>
        <taxon>Eukaryota</taxon>
        <taxon>Fungi</taxon>
        <taxon>Fungi incertae sedis</taxon>
        <taxon>Mucoromycota</taxon>
        <taxon>Mortierellomycotina</taxon>
        <taxon>Mortierellomycetes</taxon>
        <taxon>Mortierellales</taxon>
        <taxon>Mortierellaceae</taxon>
        <taxon>Linnemannia</taxon>
    </lineage>
</organism>
<evidence type="ECO:0000313" key="1">
    <source>
        <dbReference type="EMBL" id="KAF9155131.1"/>
    </source>
</evidence>
<dbReference type="EMBL" id="JAAAUQ010000081">
    <property type="protein sequence ID" value="KAF9155131.1"/>
    <property type="molecule type" value="Genomic_DNA"/>
</dbReference>
<name>A0A9P5VEL3_9FUNG</name>
<sequence length="75" mass="7999">MSSIMNAFRQAQTPARSFTSITIPTTATVKSAFHPEHHPIVLQQLVQSLTPVNKAASASPVVRESLSQAAKSVKA</sequence>
<comment type="caution">
    <text evidence="1">The sequence shown here is derived from an EMBL/GenBank/DDBJ whole genome shotgun (WGS) entry which is preliminary data.</text>
</comment>
<dbReference type="AlphaFoldDB" id="A0A9P5VEL3"/>
<gene>
    <name evidence="1" type="ORF">BG015_010925</name>
</gene>